<evidence type="ECO:0000313" key="2">
    <source>
        <dbReference type="Proteomes" id="UP000593564"/>
    </source>
</evidence>
<organism evidence="1 2">
    <name type="scientific">Camellia sinensis</name>
    <name type="common">Tea plant</name>
    <name type="synonym">Thea sinensis</name>
    <dbReference type="NCBI Taxonomy" id="4442"/>
    <lineage>
        <taxon>Eukaryota</taxon>
        <taxon>Viridiplantae</taxon>
        <taxon>Streptophyta</taxon>
        <taxon>Embryophyta</taxon>
        <taxon>Tracheophyta</taxon>
        <taxon>Spermatophyta</taxon>
        <taxon>Magnoliopsida</taxon>
        <taxon>eudicotyledons</taxon>
        <taxon>Gunneridae</taxon>
        <taxon>Pentapetalae</taxon>
        <taxon>asterids</taxon>
        <taxon>Ericales</taxon>
        <taxon>Theaceae</taxon>
        <taxon>Camellia</taxon>
    </lineage>
</organism>
<evidence type="ECO:0000313" key="1">
    <source>
        <dbReference type="EMBL" id="KAF5945545.1"/>
    </source>
</evidence>
<sequence length="101" mass="10858">MEESLLLLKDGEKKGGGGLKWRVLGEEVKRLGCIASPMVVVVISTMMVGHLGELSLSSSSIAISFSSVTGLRVINYGTKIVVSPLLMLILFFRDDPDLHLG</sequence>
<proteinExistence type="predicted"/>
<comment type="caution">
    <text evidence="1">The sequence shown here is derived from an EMBL/GenBank/DDBJ whole genome shotgun (WGS) entry which is preliminary data.</text>
</comment>
<reference evidence="2" key="1">
    <citation type="journal article" date="2020" name="Nat. Commun.">
        <title>Genome assembly of wild tea tree DASZ reveals pedigree and selection history of tea varieties.</title>
        <authorList>
            <person name="Zhang W."/>
            <person name="Zhang Y."/>
            <person name="Qiu H."/>
            <person name="Guo Y."/>
            <person name="Wan H."/>
            <person name="Zhang X."/>
            <person name="Scossa F."/>
            <person name="Alseekh S."/>
            <person name="Zhang Q."/>
            <person name="Wang P."/>
            <person name="Xu L."/>
            <person name="Schmidt M.H."/>
            <person name="Jia X."/>
            <person name="Li D."/>
            <person name="Zhu A."/>
            <person name="Guo F."/>
            <person name="Chen W."/>
            <person name="Ni D."/>
            <person name="Usadel B."/>
            <person name="Fernie A.R."/>
            <person name="Wen W."/>
        </authorList>
    </citation>
    <scope>NUCLEOTIDE SEQUENCE [LARGE SCALE GENOMIC DNA]</scope>
    <source>
        <strain evidence="2">cv. G240</strain>
    </source>
</reference>
<gene>
    <name evidence="1" type="ORF">HYC85_015773</name>
</gene>
<protein>
    <submittedName>
        <fullName evidence="1">Uncharacterized protein</fullName>
    </submittedName>
</protein>
<reference evidence="1 2" key="2">
    <citation type="submission" date="2020-07" db="EMBL/GenBank/DDBJ databases">
        <title>Genome assembly of wild tea tree DASZ reveals pedigree and selection history of tea varieties.</title>
        <authorList>
            <person name="Zhang W."/>
        </authorList>
    </citation>
    <scope>NUCLEOTIDE SEQUENCE [LARGE SCALE GENOMIC DNA]</scope>
    <source>
        <strain evidence="2">cv. G240</strain>
        <tissue evidence="1">Leaf</tissue>
    </source>
</reference>
<dbReference type="EMBL" id="JACBKZ010000007">
    <property type="protein sequence ID" value="KAF5945545.1"/>
    <property type="molecule type" value="Genomic_DNA"/>
</dbReference>
<dbReference type="AlphaFoldDB" id="A0A7J7GZ29"/>
<dbReference type="Proteomes" id="UP000593564">
    <property type="component" value="Unassembled WGS sequence"/>
</dbReference>
<accession>A0A7J7GZ29</accession>
<keyword evidence="2" id="KW-1185">Reference proteome</keyword>
<name>A0A7J7GZ29_CAMSI</name>